<gene>
    <name evidence="1" type="ORF">H0S70_07310</name>
</gene>
<sequence length="67" mass="7718">MEVTPHDRTLQLITALDYNARQIAQVLGISTRGASYKLSREKGNQFTESDFEKFKNFIENLKQAVQQ</sequence>
<organism evidence="1 2">
    <name type="scientific">Chryseobacterium manosquense</name>
    <dbReference type="NCBI Taxonomy" id="2754694"/>
    <lineage>
        <taxon>Bacteria</taxon>
        <taxon>Pseudomonadati</taxon>
        <taxon>Bacteroidota</taxon>
        <taxon>Flavobacteriia</taxon>
        <taxon>Flavobacteriales</taxon>
        <taxon>Weeksellaceae</taxon>
        <taxon>Chryseobacterium group</taxon>
        <taxon>Chryseobacterium</taxon>
    </lineage>
</organism>
<dbReference type="Proteomes" id="UP000516438">
    <property type="component" value="Chromosome"/>
</dbReference>
<reference evidence="1 2" key="1">
    <citation type="submission" date="2020-07" db="EMBL/GenBank/DDBJ databases">
        <title>Complete genome and description of Chryseobacterium manosquense strain Marseille-Q2069 sp. nov.</title>
        <authorList>
            <person name="Boxberger M."/>
        </authorList>
    </citation>
    <scope>NUCLEOTIDE SEQUENCE [LARGE SCALE GENOMIC DNA]</scope>
    <source>
        <strain evidence="1 2">Marseille-Q2069</strain>
    </source>
</reference>
<dbReference type="KEGG" id="cmaq:H0S70_07310"/>
<dbReference type="AlphaFoldDB" id="A0A7H1DTA5"/>
<evidence type="ECO:0000313" key="2">
    <source>
        <dbReference type="Proteomes" id="UP000516438"/>
    </source>
</evidence>
<evidence type="ECO:0008006" key="3">
    <source>
        <dbReference type="Google" id="ProtNLM"/>
    </source>
</evidence>
<dbReference type="RefSeq" id="WP_188320338.1">
    <property type="nucleotide sequence ID" value="NZ_CP060203.1"/>
</dbReference>
<keyword evidence="2" id="KW-1185">Reference proteome</keyword>
<dbReference type="EMBL" id="CP060203">
    <property type="protein sequence ID" value="QNS40213.1"/>
    <property type="molecule type" value="Genomic_DNA"/>
</dbReference>
<accession>A0A7H1DTA5</accession>
<protein>
    <recommendedName>
        <fullName evidence="3">Helix-turn-helix domain-containing protein</fullName>
    </recommendedName>
</protein>
<name>A0A7H1DTA5_9FLAO</name>
<evidence type="ECO:0000313" key="1">
    <source>
        <dbReference type="EMBL" id="QNS40213.1"/>
    </source>
</evidence>
<proteinExistence type="predicted"/>